<dbReference type="GO" id="GO:0009307">
    <property type="term" value="P:DNA restriction-modification system"/>
    <property type="evidence" value="ECO:0007669"/>
    <property type="project" value="UniProtKB-KW"/>
</dbReference>
<dbReference type="PANTHER" id="PTHR42933:SF3">
    <property type="entry name" value="TYPE I RESTRICTION ENZYME MJAVIII METHYLASE SUBUNIT"/>
    <property type="match status" value="1"/>
</dbReference>
<dbReference type="InterPro" id="IPR029063">
    <property type="entry name" value="SAM-dependent_MTases_sf"/>
</dbReference>
<dbReference type="GO" id="GO:0032259">
    <property type="term" value="P:methylation"/>
    <property type="evidence" value="ECO:0007669"/>
    <property type="project" value="UniProtKB-KW"/>
</dbReference>
<dbReference type="SUPFAM" id="SSF116734">
    <property type="entry name" value="DNA methylase specificity domain"/>
    <property type="match status" value="2"/>
</dbReference>
<evidence type="ECO:0000256" key="9">
    <source>
        <dbReference type="ARBA" id="ARBA00047942"/>
    </source>
</evidence>
<dbReference type="AlphaFoldDB" id="A0A564ZLF5"/>
<evidence type="ECO:0000259" key="10">
    <source>
        <dbReference type="Pfam" id="PF01420"/>
    </source>
</evidence>
<dbReference type="SUPFAM" id="SSF53335">
    <property type="entry name" value="S-adenosyl-L-methionine-dependent methyltransferases"/>
    <property type="match status" value="1"/>
</dbReference>
<dbReference type="CDD" id="cd17291">
    <property type="entry name" value="RMtype1_S_MgeORF438P-TRD-CR_like"/>
    <property type="match status" value="1"/>
</dbReference>
<sequence length="805" mass="90284">MLDTDTKARIDSARDILVGKVPDPKSQVEQITIALIYKFMDDMDRQSEELGGKATFFIGEFKKYRWANLLDKRLGGHERLGLYAEGIEKMNENKNIPQLFRDIFRGVFLPYRDPETLNLFLKEIAGFTYDHSERLGDAYEYLLSVLGTQGDAGQFRTPRHIIDFIVAVVDPQKNDTVLDPACGTAGFLISAFKHIVRNNENLTPDERARLMTNFRGYDIAPDMVRLSRVNLYLHGFPNPTLHEYDTLTSEERWDERCDVIMANPPFMTPTGGIRPHNRFSIKAKRSEVLFVDYIAEHLNSGGRAGVIVPEGIIFQSQNAYKNLRRMLVENYLWAVVSLPAGVFNPYSGVKTSILFLDRNLAKRTDEVLFVKVENDGFNLGAQRRPIEGSDLMGALRIMDSHKKGRQTGENKMAHAVSRKRLLESPDCNLSGDRYRPVATLPNGKWPMVKLGKVCKLEKGASFTRAQAKPGNVPVIAGGQVPSCYHAEANRQPPVITVSASGAYAGFVNYFEVPIFATDCTTIISLDEQKAKTRFVSEILKGKQKAIYGIQKGMAQPHVYAKDLVVIEVPLPPLAEQERIVAELEGYRKVIEGARQVIANYKPTIRIDPAWSVRRLGDIITEKPKNGYSGKPVDFPTKVKVLSLSATTSGRLDIAQFKYLDERISRDSPVRCRKGDIFLQRGNTAELVGTAALFNVDDGDYVYPDLMIRIRANESIVLSEYLIVVLQSPDARAFLKRNASGSAGSMPKINQSIVETVPIPLPPLDIQRQIVAELEAERRLVEANRDLIARVEKKIQVKLAEIWGAE</sequence>
<comment type="similarity">
    <text evidence="2">Belongs to the type-I restriction system S methylase family.</text>
</comment>
<dbReference type="EMBL" id="CABIKM010000026">
    <property type="protein sequence ID" value="VUZ85388.1"/>
    <property type="molecule type" value="Genomic_DNA"/>
</dbReference>
<dbReference type="GO" id="GO:0008170">
    <property type="term" value="F:N-methyltransferase activity"/>
    <property type="evidence" value="ECO:0007669"/>
    <property type="project" value="InterPro"/>
</dbReference>
<dbReference type="InterPro" id="IPR044946">
    <property type="entry name" value="Restrct_endonuc_typeI_TRD_sf"/>
</dbReference>
<dbReference type="Gene3D" id="1.20.1260.30">
    <property type="match status" value="1"/>
</dbReference>
<evidence type="ECO:0000256" key="2">
    <source>
        <dbReference type="ARBA" id="ARBA00010923"/>
    </source>
</evidence>
<accession>A0A564ZLF5</accession>
<name>A0A564ZLF5_9BACT</name>
<evidence type="ECO:0000256" key="3">
    <source>
        <dbReference type="ARBA" id="ARBA00011900"/>
    </source>
</evidence>
<keyword evidence="13" id="KW-1185">Reference proteome</keyword>
<evidence type="ECO:0000256" key="5">
    <source>
        <dbReference type="ARBA" id="ARBA00022679"/>
    </source>
</evidence>
<dbReference type="InterPro" id="IPR003356">
    <property type="entry name" value="DNA_methylase_A-5"/>
</dbReference>
<dbReference type="InterPro" id="IPR051537">
    <property type="entry name" value="DNA_Adenine_Mtase"/>
</dbReference>
<dbReference type="Proteomes" id="UP000334340">
    <property type="component" value="Unassembled WGS sequence"/>
</dbReference>
<dbReference type="Pfam" id="PF02384">
    <property type="entry name" value="N6_Mtase"/>
    <property type="match status" value="1"/>
</dbReference>
<feature type="domain" description="Type I restriction modification DNA specificity" evidence="10">
    <location>
        <begin position="443"/>
        <end position="588"/>
    </location>
</feature>
<keyword evidence="4 12" id="KW-0489">Methyltransferase</keyword>
<evidence type="ECO:0000256" key="8">
    <source>
        <dbReference type="ARBA" id="ARBA00023125"/>
    </source>
</evidence>
<keyword evidence="8" id="KW-0238">DNA-binding</keyword>
<keyword evidence="5 12" id="KW-0808">Transferase</keyword>
<dbReference type="CDD" id="cd02440">
    <property type="entry name" value="AdoMet_MTases"/>
    <property type="match status" value="1"/>
</dbReference>
<comment type="catalytic activity">
    <reaction evidence="9">
        <text>a 2'-deoxyadenosine in DNA + S-adenosyl-L-methionine = an N(6)-methyl-2'-deoxyadenosine in DNA + S-adenosyl-L-homocysteine + H(+)</text>
        <dbReference type="Rhea" id="RHEA:15197"/>
        <dbReference type="Rhea" id="RHEA-COMP:12418"/>
        <dbReference type="Rhea" id="RHEA-COMP:12419"/>
        <dbReference type="ChEBI" id="CHEBI:15378"/>
        <dbReference type="ChEBI" id="CHEBI:57856"/>
        <dbReference type="ChEBI" id="CHEBI:59789"/>
        <dbReference type="ChEBI" id="CHEBI:90615"/>
        <dbReference type="ChEBI" id="CHEBI:90616"/>
        <dbReference type="EC" id="2.1.1.72"/>
    </reaction>
</comment>
<organism evidence="12 13">
    <name type="scientific">Candidatus Methylomirabilis lanthanidiphila</name>
    <dbReference type="NCBI Taxonomy" id="2211376"/>
    <lineage>
        <taxon>Bacteria</taxon>
        <taxon>Candidatus Methylomirabilota</taxon>
        <taxon>Candidatus Methylomirabilia</taxon>
        <taxon>Candidatus Methylomirabilales</taxon>
        <taxon>Candidatus Methylomirabilaceae</taxon>
        <taxon>Candidatus Methylomirabilis</taxon>
    </lineage>
</organism>
<dbReference type="InterPro" id="IPR038333">
    <property type="entry name" value="T1MK-like_N_sf"/>
</dbReference>
<dbReference type="CDD" id="cd17261">
    <property type="entry name" value="RMtype1_S_EcoKI-TRD2-CR2_like"/>
    <property type="match status" value="1"/>
</dbReference>
<proteinExistence type="inferred from homology"/>
<dbReference type="EC" id="2.1.1.72" evidence="3"/>
<dbReference type="InterPro" id="IPR000055">
    <property type="entry name" value="Restrct_endonuc_typeI_TRD"/>
</dbReference>
<evidence type="ECO:0000313" key="12">
    <source>
        <dbReference type="EMBL" id="VUZ85388.1"/>
    </source>
</evidence>
<dbReference type="PRINTS" id="PR00507">
    <property type="entry name" value="N12N6MTFRASE"/>
</dbReference>
<evidence type="ECO:0000256" key="7">
    <source>
        <dbReference type="ARBA" id="ARBA00022747"/>
    </source>
</evidence>
<gene>
    <name evidence="12" type="ORF">MELA_01772</name>
</gene>
<dbReference type="GO" id="GO:0009007">
    <property type="term" value="F:site-specific DNA-methyltransferase (adenine-specific) activity"/>
    <property type="evidence" value="ECO:0007669"/>
    <property type="project" value="UniProtKB-EC"/>
</dbReference>
<evidence type="ECO:0000256" key="1">
    <source>
        <dbReference type="ARBA" id="ARBA00006594"/>
    </source>
</evidence>
<protein>
    <recommendedName>
        <fullName evidence="3">site-specific DNA-methyltransferase (adenine-specific)</fullName>
        <ecNumber evidence="3">2.1.1.72</ecNumber>
    </recommendedName>
</protein>
<evidence type="ECO:0000256" key="6">
    <source>
        <dbReference type="ARBA" id="ARBA00022691"/>
    </source>
</evidence>
<dbReference type="PANTHER" id="PTHR42933">
    <property type="entry name" value="SLR6095 PROTEIN"/>
    <property type="match status" value="1"/>
</dbReference>
<dbReference type="Gene3D" id="3.90.220.20">
    <property type="entry name" value="DNA methylase specificity domains"/>
    <property type="match status" value="2"/>
</dbReference>
<keyword evidence="6" id="KW-0949">S-adenosyl-L-methionine</keyword>
<feature type="domain" description="Type I restriction modification DNA specificity" evidence="10">
    <location>
        <begin position="610"/>
        <end position="791"/>
    </location>
</feature>
<feature type="domain" description="DNA methylase adenine-specific" evidence="11">
    <location>
        <begin position="133"/>
        <end position="434"/>
    </location>
</feature>
<evidence type="ECO:0000256" key="4">
    <source>
        <dbReference type="ARBA" id="ARBA00022603"/>
    </source>
</evidence>
<evidence type="ECO:0000259" key="11">
    <source>
        <dbReference type="Pfam" id="PF02384"/>
    </source>
</evidence>
<comment type="similarity">
    <text evidence="1">Belongs to the N(4)/N(6)-methyltransferase family.</text>
</comment>
<keyword evidence="7" id="KW-0680">Restriction system</keyword>
<dbReference type="Gene3D" id="3.40.50.150">
    <property type="entry name" value="Vaccinia Virus protein VP39"/>
    <property type="match status" value="1"/>
</dbReference>
<evidence type="ECO:0000313" key="13">
    <source>
        <dbReference type="Proteomes" id="UP000334340"/>
    </source>
</evidence>
<dbReference type="Pfam" id="PF01420">
    <property type="entry name" value="Methylase_S"/>
    <property type="match status" value="2"/>
</dbReference>
<dbReference type="GO" id="GO:0003677">
    <property type="term" value="F:DNA binding"/>
    <property type="evidence" value="ECO:0007669"/>
    <property type="project" value="UniProtKB-KW"/>
</dbReference>
<reference evidence="12 13" key="1">
    <citation type="submission" date="2019-07" db="EMBL/GenBank/DDBJ databases">
        <authorList>
            <person name="Cremers G."/>
        </authorList>
    </citation>
    <scope>NUCLEOTIDE SEQUENCE [LARGE SCALE GENOMIC DNA]</scope>
</reference>